<evidence type="ECO:0000256" key="2">
    <source>
        <dbReference type="ARBA" id="ARBA00005051"/>
    </source>
</evidence>
<dbReference type="PANTHER" id="PTHR43071:SF1">
    <property type="entry name" value="2-AMINO-4-HYDROXY-6-HYDROXYMETHYLDIHYDROPTERIDINE PYROPHOSPHOKINASE"/>
    <property type="match status" value="1"/>
</dbReference>
<dbReference type="RefSeq" id="WP_211740758.1">
    <property type="nucleotide sequence ID" value="NZ_JAGXBY010000001.1"/>
</dbReference>
<evidence type="ECO:0000256" key="8">
    <source>
        <dbReference type="ARBA" id="ARBA00022909"/>
    </source>
</evidence>
<dbReference type="SUPFAM" id="SSF55083">
    <property type="entry name" value="6-hydroxymethyl-7,8-dihydropterin pyrophosphokinase, HPPK"/>
    <property type="match status" value="1"/>
</dbReference>
<comment type="pathway">
    <text evidence="2">Cofactor biosynthesis; tetrahydrofolate biosynthesis; 2-amino-4-hydroxy-6-hydroxymethyl-7,8-dihydropteridine diphosphate from 7,8-dihydroneopterin triphosphate: step 4/4.</text>
</comment>
<dbReference type="Proteomes" id="UP000681870">
    <property type="component" value="Unassembled WGS sequence"/>
</dbReference>
<evidence type="ECO:0000256" key="7">
    <source>
        <dbReference type="ARBA" id="ARBA00022840"/>
    </source>
</evidence>
<evidence type="ECO:0000256" key="5">
    <source>
        <dbReference type="ARBA" id="ARBA00022741"/>
    </source>
</evidence>
<feature type="domain" description="7,8-dihydro-6-hydroxymethylpterin-pyrophosphokinase" evidence="9">
    <location>
        <begin position="88"/>
        <end position="99"/>
    </location>
</feature>
<evidence type="ECO:0000313" key="11">
    <source>
        <dbReference type="Proteomes" id="UP000681870"/>
    </source>
</evidence>
<dbReference type="NCBIfam" id="TIGR01498">
    <property type="entry name" value="folK"/>
    <property type="match status" value="1"/>
</dbReference>
<name>A0ABS5M8E4_9BACI</name>
<protein>
    <recommendedName>
        <fullName evidence="3">2-amino-4-hydroxy-6-hydroxymethyldihydropteridine diphosphokinase</fullName>
        <ecNumber evidence="3">2.7.6.3</ecNumber>
    </recommendedName>
</protein>
<dbReference type="EC" id="2.7.6.3" evidence="3"/>
<gene>
    <name evidence="10" type="primary">folK</name>
    <name evidence="10" type="ORF">KGF86_00020</name>
</gene>
<keyword evidence="5" id="KW-0547">Nucleotide-binding</keyword>
<dbReference type="GO" id="GO:0003848">
    <property type="term" value="F:2-amino-4-hydroxy-6-hydroxymethyldihydropteridine diphosphokinase activity"/>
    <property type="evidence" value="ECO:0007669"/>
    <property type="project" value="UniProtKB-EC"/>
</dbReference>
<dbReference type="PROSITE" id="PS00794">
    <property type="entry name" value="HPPK"/>
    <property type="match status" value="1"/>
</dbReference>
<reference evidence="10 11" key="1">
    <citation type="submission" date="2021-05" db="EMBL/GenBank/DDBJ databases">
        <title>Ornithinibacillus massiliensis sp. nov.</title>
        <authorList>
            <person name="Iwaza R."/>
            <person name="Lagier J.-C."/>
            <person name="Raoult D."/>
        </authorList>
    </citation>
    <scope>NUCLEOTIDE SEQUENCE [LARGE SCALE GENOMIC DNA]</scope>
    <source>
        <strain evidence="10 11">Marseille-P3601</strain>
    </source>
</reference>
<dbReference type="InterPro" id="IPR035907">
    <property type="entry name" value="Hppk_sf"/>
</dbReference>
<keyword evidence="11" id="KW-1185">Reference proteome</keyword>
<dbReference type="EMBL" id="JAGXBY010000001">
    <property type="protein sequence ID" value="MBS3678594.1"/>
    <property type="molecule type" value="Genomic_DNA"/>
</dbReference>
<evidence type="ECO:0000256" key="1">
    <source>
        <dbReference type="ARBA" id="ARBA00000198"/>
    </source>
</evidence>
<dbReference type="PANTHER" id="PTHR43071">
    <property type="entry name" value="2-AMINO-4-HYDROXY-6-HYDROXYMETHYLDIHYDROPTERIDINE PYROPHOSPHOKINASE"/>
    <property type="match status" value="1"/>
</dbReference>
<dbReference type="InterPro" id="IPR000550">
    <property type="entry name" value="Hppk"/>
</dbReference>
<evidence type="ECO:0000259" key="9">
    <source>
        <dbReference type="PROSITE" id="PS00794"/>
    </source>
</evidence>
<keyword evidence="7" id="KW-0067">ATP-binding</keyword>
<accession>A0ABS5M8E4</accession>
<comment type="catalytic activity">
    <reaction evidence="1">
        <text>6-hydroxymethyl-7,8-dihydropterin + ATP = (7,8-dihydropterin-6-yl)methyl diphosphate + AMP + H(+)</text>
        <dbReference type="Rhea" id="RHEA:11412"/>
        <dbReference type="ChEBI" id="CHEBI:15378"/>
        <dbReference type="ChEBI" id="CHEBI:30616"/>
        <dbReference type="ChEBI" id="CHEBI:44841"/>
        <dbReference type="ChEBI" id="CHEBI:72950"/>
        <dbReference type="ChEBI" id="CHEBI:456215"/>
        <dbReference type="EC" id="2.7.6.3"/>
    </reaction>
</comment>
<dbReference type="Gene3D" id="3.30.70.560">
    <property type="entry name" value="7,8-Dihydro-6-hydroxymethylpterin-pyrophosphokinase HPPK"/>
    <property type="match status" value="1"/>
</dbReference>
<organism evidence="10 11">
    <name type="scientific">Ornithinibacillus massiliensis</name>
    <dbReference type="NCBI Taxonomy" id="1944633"/>
    <lineage>
        <taxon>Bacteria</taxon>
        <taxon>Bacillati</taxon>
        <taxon>Bacillota</taxon>
        <taxon>Bacilli</taxon>
        <taxon>Bacillales</taxon>
        <taxon>Bacillaceae</taxon>
        <taxon>Ornithinibacillus</taxon>
    </lineage>
</organism>
<keyword evidence="6" id="KW-0418">Kinase</keyword>
<evidence type="ECO:0000313" key="10">
    <source>
        <dbReference type="EMBL" id="MBS3678594.1"/>
    </source>
</evidence>
<evidence type="ECO:0000256" key="6">
    <source>
        <dbReference type="ARBA" id="ARBA00022777"/>
    </source>
</evidence>
<comment type="caution">
    <text evidence="10">The sequence shown here is derived from an EMBL/GenBank/DDBJ whole genome shotgun (WGS) entry which is preliminary data.</text>
</comment>
<keyword evidence="4 10" id="KW-0808">Transferase</keyword>
<sequence>MNKAYIALGTNIEPRAEYLDKAINLLEQNEHIQLLKASSIYETAPVGYTDQADFLNMVVEVKTDLPSEKLLDVCQGIEAELGRERTIRFGPRTIDLDILVYNNENRETDRLTIPHPRMGERGFVLIPLHEIAPGLNVPVLSKTVAELLRNLPEQDKEEIRIWKKAE</sequence>
<proteinExistence type="predicted"/>
<evidence type="ECO:0000256" key="4">
    <source>
        <dbReference type="ARBA" id="ARBA00022679"/>
    </source>
</evidence>
<evidence type="ECO:0000256" key="3">
    <source>
        <dbReference type="ARBA" id="ARBA00013253"/>
    </source>
</evidence>
<dbReference type="Pfam" id="PF01288">
    <property type="entry name" value="HPPK"/>
    <property type="match status" value="1"/>
</dbReference>
<keyword evidence="8" id="KW-0289">Folate biosynthesis</keyword>
<dbReference type="CDD" id="cd00483">
    <property type="entry name" value="HPPK"/>
    <property type="match status" value="1"/>
</dbReference>